<reference evidence="2 3" key="1">
    <citation type="journal article" date="2024" name="Science">
        <title>Giant polyketide synthase enzymes in the biosynthesis of giant marine polyether toxins.</title>
        <authorList>
            <person name="Fallon T.R."/>
            <person name="Shende V.V."/>
            <person name="Wierzbicki I.H."/>
            <person name="Pendleton A.L."/>
            <person name="Watervoot N.F."/>
            <person name="Auber R.P."/>
            <person name="Gonzalez D.J."/>
            <person name="Wisecaver J.H."/>
            <person name="Moore B.S."/>
        </authorList>
    </citation>
    <scope>NUCLEOTIDE SEQUENCE [LARGE SCALE GENOMIC DNA]</scope>
    <source>
        <strain evidence="2 3">12B1</strain>
    </source>
</reference>
<keyword evidence="1" id="KW-0812">Transmembrane</keyword>
<feature type="transmembrane region" description="Helical" evidence="1">
    <location>
        <begin position="112"/>
        <end position="136"/>
    </location>
</feature>
<dbReference type="Proteomes" id="UP001515480">
    <property type="component" value="Unassembled WGS sequence"/>
</dbReference>
<feature type="transmembrane region" description="Helical" evidence="1">
    <location>
        <begin position="87"/>
        <end position="105"/>
    </location>
</feature>
<comment type="caution">
    <text evidence="2">The sequence shown here is derived from an EMBL/GenBank/DDBJ whole genome shotgun (WGS) entry which is preliminary data.</text>
</comment>
<keyword evidence="3" id="KW-1185">Reference proteome</keyword>
<keyword evidence="1" id="KW-1133">Transmembrane helix</keyword>
<name>A0AB34K000_PRYPA</name>
<sequence length="211" mass="22407">MGWHGWQRIEISRASPLGACVHGLRWLLGLRASPRLLLIICAVQLLVLLASTLQMLHRSECIVSLPRDGPVLIDCASCREAGLDGRAALTSLAGAAVIGAGALAVHQRDAKLLYFYGSAMIFFSFVVGLTAVLTALETPVLEVALEQGVNDEVCLEMASRMMLGARDRAALASLGCLVYSLGAVLAIRSKELFTYEEISASHAAVSSAQSL</sequence>
<feature type="transmembrane region" description="Helical" evidence="1">
    <location>
        <begin position="169"/>
        <end position="187"/>
    </location>
</feature>
<gene>
    <name evidence="2" type="ORF">AB1Y20_008944</name>
</gene>
<accession>A0AB34K000</accession>
<proteinExistence type="predicted"/>
<protein>
    <submittedName>
        <fullName evidence="2">Uncharacterized protein</fullName>
    </submittedName>
</protein>
<organism evidence="2 3">
    <name type="scientific">Prymnesium parvum</name>
    <name type="common">Toxic golden alga</name>
    <dbReference type="NCBI Taxonomy" id="97485"/>
    <lineage>
        <taxon>Eukaryota</taxon>
        <taxon>Haptista</taxon>
        <taxon>Haptophyta</taxon>
        <taxon>Prymnesiophyceae</taxon>
        <taxon>Prymnesiales</taxon>
        <taxon>Prymnesiaceae</taxon>
        <taxon>Prymnesium</taxon>
    </lineage>
</organism>
<evidence type="ECO:0000256" key="1">
    <source>
        <dbReference type="SAM" id="Phobius"/>
    </source>
</evidence>
<keyword evidence="1" id="KW-0472">Membrane</keyword>
<evidence type="ECO:0000313" key="3">
    <source>
        <dbReference type="Proteomes" id="UP001515480"/>
    </source>
</evidence>
<evidence type="ECO:0000313" key="2">
    <source>
        <dbReference type="EMBL" id="KAL1527556.1"/>
    </source>
</evidence>
<dbReference type="AlphaFoldDB" id="A0AB34K000"/>
<feature type="transmembrane region" description="Helical" evidence="1">
    <location>
        <begin position="36"/>
        <end position="56"/>
    </location>
</feature>
<dbReference type="EMBL" id="JBGBPQ010000002">
    <property type="protein sequence ID" value="KAL1527556.1"/>
    <property type="molecule type" value="Genomic_DNA"/>
</dbReference>